<evidence type="ECO:0000256" key="1">
    <source>
        <dbReference type="ARBA" id="ARBA00007401"/>
    </source>
</evidence>
<evidence type="ECO:0008006" key="4">
    <source>
        <dbReference type="Google" id="ProtNLM"/>
    </source>
</evidence>
<accession>A0A9P8UJZ9</accession>
<dbReference type="PANTHER" id="PTHR10066:SF67">
    <property type="entry name" value="BETA-GLUCURONIDASE"/>
    <property type="match status" value="1"/>
</dbReference>
<dbReference type="InterPro" id="IPR008979">
    <property type="entry name" value="Galactose-bd-like_sf"/>
</dbReference>
<dbReference type="GO" id="GO:0030246">
    <property type="term" value="F:carbohydrate binding"/>
    <property type="evidence" value="ECO:0007669"/>
    <property type="project" value="TreeGrafter"/>
</dbReference>
<dbReference type="Proteomes" id="UP000758603">
    <property type="component" value="Unassembled WGS sequence"/>
</dbReference>
<evidence type="ECO:0000313" key="3">
    <source>
        <dbReference type="Proteomes" id="UP000758603"/>
    </source>
</evidence>
<dbReference type="GO" id="GO:0004566">
    <property type="term" value="F:beta-glucuronidase activity"/>
    <property type="evidence" value="ECO:0007669"/>
    <property type="project" value="TreeGrafter"/>
</dbReference>
<dbReference type="SUPFAM" id="SSF49785">
    <property type="entry name" value="Galactose-binding domain-like"/>
    <property type="match status" value="1"/>
</dbReference>
<protein>
    <recommendedName>
        <fullName evidence="4">Beta-glucuronidase</fullName>
    </recommendedName>
</protein>
<sequence>MLKPQQSSTRQLVTLDGIWNFSLSSGQDTEAEKIWTNIIPPTLQAPVPSSYNDIFVDANIRDHVGWVYYQRQVVVCHGDGAITIDSEGSEQFNTIETKSCTTVETSLKHTNPAGRASVAEDRTLNTWRSQLQAEMLYTNH</sequence>
<dbReference type="RefSeq" id="XP_045957884.1">
    <property type="nucleotide sequence ID" value="XM_046096210.1"/>
</dbReference>
<keyword evidence="3" id="KW-1185">Reference proteome</keyword>
<evidence type="ECO:0000313" key="2">
    <source>
        <dbReference type="EMBL" id="KAH6653607.1"/>
    </source>
</evidence>
<comment type="caution">
    <text evidence="2">The sequence shown here is derived from an EMBL/GenBank/DDBJ whole genome shotgun (WGS) entry which is preliminary data.</text>
</comment>
<dbReference type="EMBL" id="JAGPXC010000005">
    <property type="protein sequence ID" value="KAH6653607.1"/>
    <property type="molecule type" value="Genomic_DNA"/>
</dbReference>
<dbReference type="GeneID" id="70125103"/>
<dbReference type="Gene3D" id="2.60.120.260">
    <property type="entry name" value="Galactose-binding domain-like"/>
    <property type="match status" value="1"/>
</dbReference>
<proteinExistence type="inferred from homology"/>
<comment type="similarity">
    <text evidence="1">Belongs to the glycosyl hydrolase 2 family.</text>
</comment>
<dbReference type="GO" id="GO:0019391">
    <property type="term" value="P:glucuronoside catabolic process"/>
    <property type="evidence" value="ECO:0007669"/>
    <property type="project" value="TreeGrafter"/>
</dbReference>
<dbReference type="OrthoDB" id="408532at2759"/>
<reference evidence="2" key="1">
    <citation type="journal article" date="2021" name="Nat. Commun.">
        <title>Genetic determinants of endophytism in the Arabidopsis root mycobiome.</title>
        <authorList>
            <person name="Mesny F."/>
            <person name="Miyauchi S."/>
            <person name="Thiergart T."/>
            <person name="Pickel B."/>
            <person name="Atanasova L."/>
            <person name="Karlsson M."/>
            <person name="Huettel B."/>
            <person name="Barry K.W."/>
            <person name="Haridas S."/>
            <person name="Chen C."/>
            <person name="Bauer D."/>
            <person name="Andreopoulos W."/>
            <person name="Pangilinan J."/>
            <person name="LaButti K."/>
            <person name="Riley R."/>
            <person name="Lipzen A."/>
            <person name="Clum A."/>
            <person name="Drula E."/>
            <person name="Henrissat B."/>
            <person name="Kohler A."/>
            <person name="Grigoriev I.V."/>
            <person name="Martin F.M."/>
            <person name="Hacquard S."/>
        </authorList>
    </citation>
    <scope>NUCLEOTIDE SEQUENCE</scope>
    <source>
        <strain evidence="2">MPI-SDFR-AT-0073</strain>
    </source>
</reference>
<name>A0A9P8UJZ9_9PEZI</name>
<gene>
    <name evidence="2" type="ORF">BKA67DRAFT_326145</name>
</gene>
<dbReference type="AlphaFoldDB" id="A0A9P8UJZ9"/>
<dbReference type="PANTHER" id="PTHR10066">
    <property type="entry name" value="BETA-GLUCURONIDASE"/>
    <property type="match status" value="1"/>
</dbReference>
<organism evidence="2 3">
    <name type="scientific">Truncatella angustata</name>
    <dbReference type="NCBI Taxonomy" id="152316"/>
    <lineage>
        <taxon>Eukaryota</taxon>
        <taxon>Fungi</taxon>
        <taxon>Dikarya</taxon>
        <taxon>Ascomycota</taxon>
        <taxon>Pezizomycotina</taxon>
        <taxon>Sordariomycetes</taxon>
        <taxon>Xylariomycetidae</taxon>
        <taxon>Amphisphaeriales</taxon>
        <taxon>Sporocadaceae</taxon>
        <taxon>Truncatella</taxon>
    </lineage>
</organism>